<dbReference type="Proteomes" id="UP000229916">
    <property type="component" value="Unassembled WGS sequence"/>
</dbReference>
<accession>A0A2M7ANG1</accession>
<organism evidence="1 2">
    <name type="scientific">candidate division WWE3 bacterium CG06_land_8_20_14_3_00_42_16</name>
    <dbReference type="NCBI Taxonomy" id="1975083"/>
    <lineage>
        <taxon>Bacteria</taxon>
        <taxon>Katanobacteria</taxon>
    </lineage>
</organism>
<sequence>MNEYDPLFQDFHLEAQKAPENDTRSAFWQALQTLRRAEEECAVDTLLHTDGYVFDPEDDLFEAEVEERASENLSRPQFLNSPFNQELFTRPQEITAEQLTLHGIPDLTFFTDLHLLSRQLGREGYDGLGGQEPYTKLAKNLPPLQKQFRKLNVLTDVMLHGLREKFASRFEKGGIIVYGGDWSDAYEAGAFLHGGLRYESALNSASRTTHPDGEIRTSMIHLTGNHDASFTGHEGIIEATPWIERFGRVDQNTFTDLIEATQTGYSWTTISRAWDASHRHLRENANPDPSQSTVDDYEIQKVAFDPMQRWYLEKLAFGPQIGRFVGDRSQVAFLNCHLETFGGRVEDLQQALEEEGYTENEPLYRQMMTYIQQERLAQDKLIEALVNDCEQGFQTTVYTHSAVHMQDKLIKTLVERGQTKEEATNFVRQKIQIYAGHRHPGGALPIKTEGAYVAKASTGALIGPIENPFSSEILEGSALTPEVISVSHAQTRQKYERLLKTARALGGQSESQKS</sequence>
<gene>
    <name evidence="1" type="ORF">COS81_02180</name>
</gene>
<dbReference type="EMBL" id="PEWD01000044">
    <property type="protein sequence ID" value="PIU68915.1"/>
    <property type="molecule type" value="Genomic_DNA"/>
</dbReference>
<evidence type="ECO:0000313" key="2">
    <source>
        <dbReference type="Proteomes" id="UP000229916"/>
    </source>
</evidence>
<proteinExistence type="predicted"/>
<reference evidence="2" key="1">
    <citation type="submission" date="2017-09" db="EMBL/GenBank/DDBJ databases">
        <title>Depth-based differentiation of microbial function through sediment-hosted aquifers and enrichment of novel symbionts in the deep terrestrial subsurface.</title>
        <authorList>
            <person name="Probst A.J."/>
            <person name="Ladd B."/>
            <person name="Jarett J.K."/>
            <person name="Geller-Mcgrath D.E."/>
            <person name="Sieber C.M.K."/>
            <person name="Emerson J.B."/>
            <person name="Anantharaman K."/>
            <person name="Thomas B.C."/>
            <person name="Malmstrom R."/>
            <person name="Stieglmeier M."/>
            <person name="Klingl A."/>
            <person name="Woyke T."/>
            <person name="Ryan C.M."/>
            <person name="Banfield J.F."/>
        </authorList>
    </citation>
    <scope>NUCLEOTIDE SEQUENCE [LARGE SCALE GENOMIC DNA]</scope>
</reference>
<comment type="caution">
    <text evidence="1">The sequence shown here is derived from an EMBL/GenBank/DDBJ whole genome shotgun (WGS) entry which is preliminary data.</text>
</comment>
<name>A0A2M7ANG1_UNCKA</name>
<dbReference type="AlphaFoldDB" id="A0A2M7ANG1"/>
<evidence type="ECO:0000313" key="1">
    <source>
        <dbReference type="EMBL" id="PIU68915.1"/>
    </source>
</evidence>
<protein>
    <submittedName>
        <fullName evidence="1">Uncharacterized protein</fullName>
    </submittedName>
</protein>